<proteinExistence type="predicted"/>
<reference evidence="1 2" key="1">
    <citation type="journal article" date="2019" name="Sci. Rep.">
        <title>Orb-weaving spider Araneus ventricosus genome elucidates the spidroin gene catalogue.</title>
        <authorList>
            <person name="Kono N."/>
            <person name="Nakamura H."/>
            <person name="Ohtoshi R."/>
            <person name="Moran D.A.P."/>
            <person name="Shinohara A."/>
            <person name="Yoshida Y."/>
            <person name="Fujiwara M."/>
            <person name="Mori M."/>
            <person name="Tomita M."/>
            <person name="Arakawa K."/>
        </authorList>
    </citation>
    <scope>NUCLEOTIDE SEQUENCE [LARGE SCALE GENOMIC DNA]</scope>
</reference>
<dbReference type="Proteomes" id="UP000499080">
    <property type="component" value="Unassembled WGS sequence"/>
</dbReference>
<accession>A0A4Y2RHK2</accession>
<organism evidence="1 2">
    <name type="scientific">Araneus ventricosus</name>
    <name type="common">Orbweaver spider</name>
    <name type="synonym">Epeira ventricosa</name>
    <dbReference type="NCBI Taxonomy" id="182803"/>
    <lineage>
        <taxon>Eukaryota</taxon>
        <taxon>Metazoa</taxon>
        <taxon>Ecdysozoa</taxon>
        <taxon>Arthropoda</taxon>
        <taxon>Chelicerata</taxon>
        <taxon>Arachnida</taxon>
        <taxon>Araneae</taxon>
        <taxon>Araneomorphae</taxon>
        <taxon>Entelegynae</taxon>
        <taxon>Araneoidea</taxon>
        <taxon>Araneidae</taxon>
        <taxon>Araneus</taxon>
    </lineage>
</organism>
<keyword evidence="2" id="KW-1185">Reference proteome</keyword>
<evidence type="ECO:0000313" key="2">
    <source>
        <dbReference type="Proteomes" id="UP000499080"/>
    </source>
</evidence>
<dbReference type="AlphaFoldDB" id="A0A4Y2RHK2"/>
<sequence>MDIVTKIVLRMYGVSSPTRRIMEKEGLFTKIQENTKHRCRGRDSSWQLSLQATPEGGRLIPYDAEGPVHGEFSMESGFEPGTLLPGGFSVELSLDPANLDSPSRDCHQHFGASVSCTKDCKSEL</sequence>
<name>A0A4Y2RHK2_ARAVE</name>
<comment type="caution">
    <text evidence="1">The sequence shown here is derived from an EMBL/GenBank/DDBJ whole genome shotgun (WGS) entry which is preliminary data.</text>
</comment>
<dbReference type="EMBL" id="BGPR01017098">
    <property type="protein sequence ID" value="GBN75101.1"/>
    <property type="molecule type" value="Genomic_DNA"/>
</dbReference>
<evidence type="ECO:0000313" key="1">
    <source>
        <dbReference type="EMBL" id="GBN75101.1"/>
    </source>
</evidence>
<protein>
    <submittedName>
        <fullName evidence="1">Uncharacterized protein</fullName>
    </submittedName>
</protein>
<gene>
    <name evidence="1" type="ORF">AVEN_142815_1</name>
</gene>